<name>A0ABN9XCZ7_9DINO</name>
<comment type="caution">
    <text evidence="3">The sequence shown here is derived from an EMBL/GenBank/DDBJ whole genome shotgun (WGS) entry which is preliminary data.</text>
</comment>
<protein>
    <recommendedName>
        <fullName evidence="2">Integrase catalytic domain-containing protein</fullName>
    </recommendedName>
</protein>
<accession>A0ABN9XCZ7</accession>
<keyword evidence="4" id="KW-1185">Reference proteome</keyword>
<proteinExistence type="predicted"/>
<evidence type="ECO:0000256" key="1">
    <source>
        <dbReference type="SAM" id="MobiDB-lite"/>
    </source>
</evidence>
<feature type="non-terminal residue" evidence="3">
    <location>
        <position position="1"/>
    </location>
</feature>
<evidence type="ECO:0000259" key="2">
    <source>
        <dbReference type="PROSITE" id="PS50994"/>
    </source>
</evidence>
<feature type="region of interest" description="Disordered" evidence="1">
    <location>
        <begin position="562"/>
        <end position="618"/>
    </location>
</feature>
<dbReference type="InterPro" id="IPR001584">
    <property type="entry name" value="Integrase_cat-core"/>
</dbReference>
<organism evidence="3 4">
    <name type="scientific">Prorocentrum cordatum</name>
    <dbReference type="NCBI Taxonomy" id="2364126"/>
    <lineage>
        <taxon>Eukaryota</taxon>
        <taxon>Sar</taxon>
        <taxon>Alveolata</taxon>
        <taxon>Dinophyceae</taxon>
        <taxon>Prorocentrales</taxon>
        <taxon>Prorocentraceae</taxon>
        <taxon>Prorocentrum</taxon>
    </lineage>
</organism>
<evidence type="ECO:0000313" key="3">
    <source>
        <dbReference type="EMBL" id="CAK0895852.1"/>
    </source>
</evidence>
<feature type="domain" description="Integrase catalytic" evidence="2">
    <location>
        <begin position="326"/>
        <end position="509"/>
    </location>
</feature>
<sequence>DLDVLQQAIDQYDLGYKKEIRDDINFLVRQGRCDTLEVCAPPTSALAQAVIDQGGLAFRAGVHDGFDMATKSGVRRLALWMRQHRKVQKARRIQAGCETLFSIGLQRHGTGVDLEQPQRSQSWSRSASLQRIKEQTYEALVSGCGRGLRCPRSGLLLPEVWKICTADPELQKAIGKRCSNRPGRHDNHERGEIIGGKDVQIYTDIARGDDVEPHDQAKPDEQIYTDIAGDDDVEHDDQVESDDELDGGDGQELVKDGGHLSTGEEQEIGHRLSRLHRNLGHPSARTMVKILKNSGASLQVLKMAKNFKCHACNSSVLPKAVRTAAGIEIPEVFEVKGSDGLEWPDPKDDAIYLLTLDMDEGSRLALVTNRGDKSQRPSNWSAADVVETWRSWADHYRAPRPIRCDAEGCHRAELTKGWRSSRGIDMFIAPGEAHWLTGKVERRIQLFKRTLIKFRKQNYDCDVDEAISQVIDAINDLDKVGGHSPYAHAFGIGGALGSSDPFAIADDGSGESRGRRRLNARQSFIEVEYSVERAVVELTNMEKRGASMSDLMEVARRGTFEDLTSESRPAIQRCEPQTAMPPETQARATAGEPMEDEASGLEADVPGPYFDTKGRGGVDQANSEGDLFIDVNTLKESGLAGFEFVDENMTVYFEMLEPELTVKDPADVIRCRWVLPRKADGTAKGDVTSAFLQAYDLKKDLFVEADEALSPAFGVQPGEALQVMKPGYGMGEAPRKWRLTVMSDFAKLGLQAAMRGIKNLYTWGTWEGMEDGPNSIEQCGVTIESNEKGFFQHQRAYIDKLKEITPKYPKARSDDKLTEADQTWVADVQSKIPDGDYKLFTVASNISKMVKANQNDGILIFRHALPGCQNGPPDFCVYTWCAAAWASRPGGHSQGGHVTALSYAETPFHDVTNFTFLDWGSRKLKRVASSSLAAEIQEASDAEGEQMMVRLVLYEVFFGTFDLHNRQRALQEVPATLVTDCKAFNVLHAFLKHQRTFDETNELDHSQAKEILESRKRDHHSTKQTASGGAKTDMLELISFPPV</sequence>
<dbReference type="SUPFAM" id="SSF53098">
    <property type="entry name" value="Ribonuclease H-like"/>
    <property type="match status" value="1"/>
</dbReference>
<dbReference type="EMBL" id="CAUYUJ010020098">
    <property type="protein sequence ID" value="CAK0895852.1"/>
    <property type="molecule type" value="Genomic_DNA"/>
</dbReference>
<feature type="region of interest" description="Disordered" evidence="1">
    <location>
        <begin position="226"/>
        <end position="266"/>
    </location>
</feature>
<dbReference type="InterPro" id="IPR036397">
    <property type="entry name" value="RNaseH_sf"/>
</dbReference>
<evidence type="ECO:0000313" key="4">
    <source>
        <dbReference type="Proteomes" id="UP001189429"/>
    </source>
</evidence>
<feature type="region of interest" description="Disordered" evidence="1">
    <location>
        <begin position="1012"/>
        <end position="1031"/>
    </location>
</feature>
<gene>
    <name evidence="3" type="ORF">PCOR1329_LOCUS74471</name>
</gene>
<dbReference type="Gene3D" id="3.30.420.10">
    <property type="entry name" value="Ribonuclease H-like superfamily/Ribonuclease H"/>
    <property type="match status" value="1"/>
</dbReference>
<dbReference type="Proteomes" id="UP001189429">
    <property type="component" value="Unassembled WGS sequence"/>
</dbReference>
<feature type="compositionally biased region" description="Acidic residues" evidence="1">
    <location>
        <begin position="228"/>
        <end position="249"/>
    </location>
</feature>
<reference evidence="3" key="1">
    <citation type="submission" date="2023-10" db="EMBL/GenBank/DDBJ databases">
        <authorList>
            <person name="Chen Y."/>
            <person name="Shah S."/>
            <person name="Dougan E. K."/>
            <person name="Thang M."/>
            <person name="Chan C."/>
        </authorList>
    </citation>
    <scope>NUCLEOTIDE SEQUENCE [LARGE SCALE GENOMIC DNA]</scope>
</reference>
<dbReference type="PROSITE" id="PS50994">
    <property type="entry name" value="INTEGRASE"/>
    <property type="match status" value="1"/>
</dbReference>
<dbReference type="InterPro" id="IPR012337">
    <property type="entry name" value="RNaseH-like_sf"/>
</dbReference>